<organism evidence="6 7">
    <name type="scientific">Talaromyces islandicus</name>
    <name type="common">Penicillium islandicum</name>
    <dbReference type="NCBI Taxonomy" id="28573"/>
    <lineage>
        <taxon>Eukaryota</taxon>
        <taxon>Fungi</taxon>
        <taxon>Dikarya</taxon>
        <taxon>Ascomycota</taxon>
        <taxon>Pezizomycotina</taxon>
        <taxon>Eurotiomycetes</taxon>
        <taxon>Eurotiomycetidae</taxon>
        <taxon>Eurotiales</taxon>
        <taxon>Trichocomaceae</taxon>
        <taxon>Talaromyces</taxon>
        <taxon>Talaromyces sect. Islandici</taxon>
    </lineage>
</organism>
<dbReference type="PANTHER" id="PTHR21661:SF35">
    <property type="entry name" value="EPOXIDE HYDROLASE"/>
    <property type="match status" value="1"/>
</dbReference>
<dbReference type="OrthoDB" id="7130006at2759"/>
<keyword evidence="2" id="KW-0058">Aromatic hydrocarbons catabolism</keyword>
<dbReference type="GO" id="GO:0004301">
    <property type="term" value="F:epoxide hydrolase activity"/>
    <property type="evidence" value="ECO:0007669"/>
    <property type="project" value="TreeGrafter"/>
</dbReference>
<comment type="similarity">
    <text evidence="1">Belongs to the peptidase S33 family.</text>
</comment>
<feature type="domain" description="Epoxide hydrolase N-terminal" evidence="5">
    <location>
        <begin position="26"/>
        <end position="141"/>
    </location>
</feature>
<dbReference type="InterPro" id="IPR000639">
    <property type="entry name" value="Epox_hydrolase-like"/>
</dbReference>
<dbReference type="PIRSF" id="PIRSF001112">
    <property type="entry name" value="Epoxide_hydrolase"/>
    <property type="match status" value="1"/>
</dbReference>
<evidence type="ECO:0000256" key="3">
    <source>
        <dbReference type="ARBA" id="ARBA00022801"/>
    </source>
</evidence>
<dbReference type="InterPro" id="IPR010497">
    <property type="entry name" value="Epoxide_hydro_N"/>
</dbReference>
<dbReference type="PRINTS" id="PR00412">
    <property type="entry name" value="EPOXHYDRLASE"/>
</dbReference>
<dbReference type="Proteomes" id="UP000054383">
    <property type="component" value="Unassembled WGS sequence"/>
</dbReference>
<accession>A0A0U1M9H7</accession>
<dbReference type="STRING" id="28573.A0A0U1M9H7"/>
<dbReference type="GO" id="GO:0097176">
    <property type="term" value="P:epoxide metabolic process"/>
    <property type="evidence" value="ECO:0007669"/>
    <property type="project" value="TreeGrafter"/>
</dbReference>
<keyword evidence="7" id="KW-1185">Reference proteome</keyword>
<evidence type="ECO:0000313" key="6">
    <source>
        <dbReference type="EMBL" id="CRG91992.1"/>
    </source>
</evidence>
<name>A0A0U1M9H7_TALIS</name>
<evidence type="ECO:0000256" key="2">
    <source>
        <dbReference type="ARBA" id="ARBA00022797"/>
    </source>
</evidence>
<dbReference type="AlphaFoldDB" id="A0A0U1M9H7"/>
<proteinExistence type="inferred from homology"/>
<gene>
    <name evidence="6" type="ORF">PISL3812_09046</name>
</gene>
<keyword evidence="3 6" id="KW-0378">Hydrolase</keyword>
<evidence type="ECO:0000256" key="1">
    <source>
        <dbReference type="ARBA" id="ARBA00010088"/>
    </source>
</evidence>
<dbReference type="OMA" id="RGYQRIQ"/>
<feature type="active site" description="Nucleophile" evidence="4">
    <location>
        <position position="201"/>
    </location>
</feature>
<dbReference type="InterPro" id="IPR016292">
    <property type="entry name" value="Epoxide_hydrolase"/>
</dbReference>
<dbReference type="PANTHER" id="PTHR21661">
    <property type="entry name" value="EPOXIDE HYDROLASE 1-RELATED"/>
    <property type="match status" value="1"/>
</dbReference>
<protein>
    <submittedName>
        <fullName evidence="6">Putative epoxide hydrolase</fullName>
    </submittedName>
</protein>
<evidence type="ECO:0000313" key="7">
    <source>
        <dbReference type="Proteomes" id="UP000054383"/>
    </source>
</evidence>
<evidence type="ECO:0000256" key="4">
    <source>
        <dbReference type="PIRSR" id="PIRSR001112-1"/>
    </source>
</evidence>
<feature type="active site" description="Proton acceptor" evidence="4">
    <location>
        <position position="383"/>
    </location>
</feature>
<dbReference type="EMBL" id="CVMT01000011">
    <property type="protein sequence ID" value="CRG91992.1"/>
    <property type="molecule type" value="Genomic_DNA"/>
</dbReference>
<sequence length="407" mass="46856">MRSTTTTTTTIIWGKSVYLNEMADIIPFKINVASSEVELLSAKLKLTRLPDHGFAWTEENSLTTSHVSEVVRFWQTKYSWRDEEARINAALPQFITRVPVSDGFGPLDIHFVHKRSTAKKNVKKNIPLLFVHGWPGSFLEIEKGLEPLTSAGFDVVAPSLPGYGFSEYTTKKGFDLRKHAETLHNLMCKLGYQNYVVQGGDWGSWVVRTIALMYPQHVRALHLNMFKTYKPAFPDGKEPEYTEYERHSLDRFHNWFLKTNIDYGSIQGARPQTLGYSMHDSPVGLLVWIWDKLRLWSDNYPWTPTELITWTLMHYWPGPTTGFVMYMENNPPALMIQGSWGDKYLEMPCGFSAFPNELGILPRSWAEKVANVKFWKEHPTGGHFAMHERPEELVADLVSFFRGVWVD</sequence>
<reference evidence="6 7" key="1">
    <citation type="submission" date="2015-04" db="EMBL/GenBank/DDBJ databases">
        <authorList>
            <person name="Syromyatnikov M.Y."/>
            <person name="Popov V.N."/>
        </authorList>
    </citation>
    <scope>NUCLEOTIDE SEQUENCE [LARGE SCALE GENOMIC DNA]</scope>
    <source>
        <strain evidence="6">WF-38-12</strain>
    </source>
</reference>
<dbReference type="SUPFAM" id="SSF53474">
    <property type="entry name" value="alpha/beta-Hydrolases"/>
    <property type="match status" value="1"/>
</dbReference>
<feature type="active site" description="Proton donor" evidence="4">
    <location>
        <position position="326"/>
    </location>
</feature>
<dbReference type="Gene3D" id="3.40.50.1820">
    <property type="entry name" value="alpha/beta hydrolase"/>
    <property type="match status" value="1"/>
</dbReference>
<dbReference type="InterPro" id="IPR029058">
    <property type="entry name" value="AB_hydrolase_fold"/>
</dbReference>
<dbReference type="Pfam" id="PF06441">
    <property type="entry name" value="EHN"/>
    <property type="match status" value="1"/>
</dbReference>
<evidence type="ECO:0000259" key="5">
    <source>
        <dbReference type="Pfam" id="PF06441"/>
    </source>
</evidence>